<dbReference type="Proteomes" id="UP000271708">
    <property type="component" value="Chromosome"/>
</dbReference>
<accession>A0A5P8FIX6</accession>
<gene>
    <name evidence="2" type="ORF">EEW87_002605</name>
</gene>
<feature type="transmembrane region" description="Helical" evidence="1">
    <location>
        <begin position="80"/>
        <end position="105"/>
    </location>
</feature>
<proteinExistence type="predicted"/>
<dbReference type="AlphaFoldDB" id="A0A5P8FIX6"/>
<keyword evidence="1" id="KW-1133">Transmembrane helix</keyword>
<dbReference type="GeneID" id="59163336"/>
<dbReference type="InterPro" id="IPR021517">
    <property type="entry name" value="DUF3180"/>
</dbReference>
<keyword evidence="1" id="KW-0472">Membrane</keyword>
<name>A0A5P8FIX6_9MICO</name>
<feature type="transmembrane region" description="Helical" evidence="1">
    <location>
        <begin position="117"/>
        <end position="138"/>
    </location>
</feature>
<evidence type="ECO:0000313" key="2">
    <source>
        <dbReference type="EMBL" id="QFQ29457.1"/>
    </source>
</evidence>
<protein>
    <submittedName>
        <fullName evidence="2">DUF3180 family protein</fullName>
    </submittedName>
</protein>
<dbReference type="RefSeq" id="WP_123091311.1">
    <property type="nucleotide sequence ID" value="NZ_CP044548.2"/>
</dbReference>
<evidence type="ECO:0000313" key="3">
    <source>
        <dbReference type="Proteomes" id="UP000271708"/>
    </source>
</evidence>
<dbReference type="EMBL" id="CP044548">
    <property type="protein sequence ID" value="QFQ29457.1"/>
    <property type="molecule type" value="Genomic_DNA"/>
</dbReference>
<evidence type="ECO:0000256" key="1">
    <source>
        <dbReference type="SAM" id="Phobius"/>
    </source>
</evidence>
<dbReference type="Pfam" id="PF11377">
    <property type="entry name" value="DUF3180"/>
    <property type="match status" value="1"/>
</dbReference>
<sequence>MMMIEGLRWRTTLVTGLVTTVVSWLLSRWWVASGERVVQTPWLAAALLVVMALALLVVAWPMRRYRREGTAVAPLRAARILGLAQAGALTGAVVCGLYLGHALVLLPDLGFGSHAELALRLGAAALAGALVAVAGHVAQGWCRIRDEDRSDPAEGSTGRR</sequence>
<dbReference type="KEGG" id="jme:EEW87_002605"/>
<reference evidence="2 3" key="1">
    <citation type="submission" date="2019-09" db="EMBL/GenBank/DDBJ databases">
        <title>Complete Genome Sequence of Janibacter melonis M714 with both human health impact and industrial applications.</title>
        <authorList>
            <person name="Jin M."/>
            <person name="Zhao Q.R."/>
        </authorList>
    </citation>
    <scope>NUCLEOTIDE SEQUENCE [LARGE SCALE GENOMIC DNA]</scope>
    <source>
        <strain evidence="2 3">M714</strain>
    </source>
</reference>
<organism evidence="2 3">
    <name type="scientific">Janibacter melonis</name>
    <dbReference type="NCBI Taxonomy" id="262209"/>
    <lineage>
        <taxon>Bacteria</taxon>
        <taxon>Bacillati</taxon>
        <taxon>Actinomycetota</taxon>
        <taxon>Actinomycetes</taxon>
        <taxon>Micrococcales</taxon>
        <taxon>Intrasporangiaceae</taxon>
        <taxon>Janibacter</taxon>
    </lineage>
</organism>
<feature type="transmembrane region" description="Helical" evidence="1">
    <location>
        <begin position="12"/>
        <end position="30"/>
    </location>
</feature>
<feature type="transmembrane region" description="Helical" evidence="1">
    <location>
        <begin position="42"/>
        <end position="60"/>
    </location>
</feature>
<keyword evidence="1" id="KW-0812">Transmembrane</keyword>